<accession>A0A6B3SVN2</accession>
<evidence type="ECO:0000256" key="2">
    <source>
        <dbReference type="ARBA" id="ARBA00022448"/>
    </source>
</evidence>
<keyword evidence="5 7" id="KW-1133">Transmembrane helix</keyword>
<dbReference type="Gene3D" id="1.10.3860.10">
    <property type="entry name" value="Sodium:dicarboxylate symporter"/>
    <property type="match status" value="1"/>
</dbReference>
<gene>
    <name evidence="8" type="ORF">G3574_27315</name>
</gene>
<evidence type="ECO:0000256" key="7">
    <source>
        <dbReference type="SAM" id="Phobius"/>
    </source>
</evidence>
<dbReference type="GO" id="GO:0005886">
    <property type="term" value="C:plasma membrane"/>
    <property type="evidence" value="ECO:0007669"/>
    <property type="project" value="UniProtKB-SubCell"/>
</dbReference>
<organism evidence="8 9">
    <name type="scientific">Noviherbaspirillum galbum</name>
    <dbReference type="NCBI Taxonomy" id="2709383"/>
    <lineage>
        <taxon>Bacteria</taxon>
        <taxon>Pseudomonadati</taxon>
        <taxon>Pseudomonadota</taxon>
        <taxon>Betaproteobacteria</taxon>
        <taxon>Burkholderiales</taxon>
        <taxon>Oxalobacteraceae</taxon>
        <taxon>Noviherbaspirillum</taxon>
    </lineage>
</organism>
<feature type="transmembrane region" description="Helical" evidence="7">
    <location>
        <begin position="402"/>
        <end position="421"/>
    </location>
</feature>
<dbReference type="PANTHER" id="PTHR42865:SF7">
    <property type="entry name" value="PROTON_GLUTAMATE-ASPARTATE SYMPORTER"/>
    <property type="match status" value="1"/>
</dbReference>
<name>A0A6B3SVN2_9BURK</name>
<dbReference type="InterPro" id="IPR001991">
    <property type="entry name" value="Na-dicarboxylate_symporter"/>
</dbReference>
<dbReference type="PANTHER" id="PTHR42865">
    <property type="entry name" value="PROTON/GLUTAMATE-ASPARTATE SYMPORTER"/>
    <property type="match status" value="1"/>
</dbReference>
<reference evidence="8 9" key="1">
    <citation type="submission" date="2020-02" db="EMBL/GenBank/DDBJ databases">
        <authorList>
            <person name="Kim M.K."/>
        </authorList>
    </citation>
    <scope>NUCLEOTIDE SEQUENCE [LARGE SCALE GENOMIC DNA]</scope>
    <source>
        <strain evidence="8 9">17J57-3</strain>
    </source>
</reference>
<protein>
    <submittedName>
        <fullName evidence="8">Dicarboxylate/amino acid:cation symporter</fullName>
    </submittedName>
</protein>
<feature type="transmembrane region" description="Helical" evidence="7">
    <location>
        <begin position="155"/>
        <end position="178"/>
    </location>
</feature>
<keyword evidence="2" id="KW-0813">Transport</keyword>
<keyword evidence="9" id="KW-1185">Reference proteome</keyword>
<sequence length="475" mass="50037">MQSRPIIRLADIFQHPATLFAAVLLGGWTGVLFPGGISLMLGMSTLYLSLIQMASLPFVVLAVFFGLQRLSSMPGSGRRLLLLLLMSMFAMLVCSALGMIVASLVSAGSGLSVDDARVLGGFALKSESQFMMSLREPGNDGMDLWSAASIVPDNFYSVLAAGSLPAIMIGVIAFGIAVSVQNPATSSHLTNILEGVYRALETLVNRFNALLPAAAFVLAAAATSTAGIEVLVLLRGFLVTFVGATALVGALAVSAIAWRLKRSPWDVMVALREPVTVCLFSPVGIAAVPGFIHSMSVRLGFSRGLVELYSPIAPVFIKAGEALFFSVLAIFLANLYGHPLSLGEASMLCILSWVAALLSVGVYGVKSVVLGTFVMSSLGLPLEAVLPVFILLESICEGARNLLSFLVSSALFALVSDGLYINDGQVSEPWRAFSITLTLERKQVVFGSILLAVALLTVFCAGIGFGLRRALPLVL</sequence>
<feature type="transmembrane region" description="Helical" evidence="7">
    <location>
        <begin position="207"/>
        <end position="228"/>
    </location>
</feature>
<keyword evidence="4 7" id="KW-0812">Transmembrane</keyword>
<evidence type="ECO:0000313" key="8">
    <source>
        <dbReference type="EMBL" id="NEX64807.1"/>
    </source>
</evidence>
<feature type="transmembrane region" description="Helical" evidence="7">
    <location>
        <begin position="80"/>
        <end position="105"/>
    </location>
</feature>
<feature type="transmembrane region" description="Helical" evidence="7">
    <location>
        <begin position="312"/>
        <end position="333"/>
    </location>
</feature>
<dbReference type="EMBL" id="JAAIVB010000085">
    <property type="protein sequence ID" value="NEX64807.1"/>
    <property type="molecule type" value="Genomic_DNA"/>
</dbReference>
<feature type="transmembrane region" description="Helical" evidence="7">
    <location>
        <begin position="369"/>
        <end position="390"/>
    </location>
</feature>
<keyword evidence="6 7" id="KW-0472">Membrane</keyword>
<evidence type="ECO:0000313" key="9">
    <source>
        <dbReference type="Proteomes" id="UP000482155"/>
    </source>
</evidence>
<feature type="transmembrane region" description="Helical" evidence="7">
    <location>
        <begin position="345"/>
        <end position="363"/>
    </location>
</feature>
<dbReference type="SUPFAM" id="SSF118215">
    <property type="entry name" value="Proton glutamate symport protein"/>
    <property type="match status" value="1"/>
</dbReference>
<evidence type="ECO:0000256" key="4">
    <source>
        <dbReference type="ARBA" id="ARBA00022692"/>
    </source>
</evidence>
<feature type="transmembrane region" description="Helical" evidence="7">
    <location>
        <begin position="45"/>
        <end position="68"/>
    </location>
</feature>
<feature type="transmembrane region" description="Helical" evidence="7">
    <location>
        <begin position="12"/>
        <end position="33"/>
    </location>
</feature>
<feature type="transmembrane region" description="Helical" evidence="7">
    <location>
        <begin position="234"/>
        <end position="258"/>
    </location>
</feature>
<dbReference type="Proteomes" id="UP000482155">
    <property type="component" value="Unassembled WGS sequence"/>
</dbReference>
<proteinExistence type="predicted"/>
<evidence type="ECO:0000256" key="3">
    <source>
        <dbReference type="ARBA" id="ARBA00022475"/>
    </source>
</evidence>
<comment type="subcellular location">
    <subcellularLocation>
        <location evidence="1">Cell membrane</location>
        <topology evidence="1">Multi-pass membrane protein</topology>
    </subcellularLocation>
</comment>
<dbReference type="Pfam" id="PF00375">
    <property type="entry name" value="SDF"/>
    <property type="match status" value="1"/>
</dbReference>
<evidence type="ECO:0000256" key="6">
    <source>
        <dbReference type="ARBA" id="ARBA00023136"/>
    </source>
</evidence>
<dbReference type="PRINTS" id="PR00173">
    <property type="entry name" value="EDTRNSPORT"/>
</dbReference>
<feature type="transmembrane region" description="Helical" evidence="7">
    <location>
        <begin position="270"/>
        <end position="292"/>
    </location>
</feature>
<dbReference type="AlphaFoldDB" id="A0A6B3SVN2"/>
<evidence type="ECO:0000256" key="1">
    <source>
        <dbReference type="ARBA" id="ARBA00004651"/>
    </source>
</evidence>
<feature type="transmembrane region" description="Helical" evidence="7">
    <location>
        <begin position="444"/>
        <end position="467"/>
    </location>
</feature>
<evidence type="ECO:0000256" key="5">
    <source>
        <dbReference type="ARBA" id="ARBA00022989"/>
    </source>
</evidence>
<dbReference type="GO" id="GO:0015293">
    <property type="term" value="F:symporter activity"/>
    <property type="evidence" value="ECO:0007669"/>
    <property type="project" value="UniProtKB-KW"/>
</dbReference>
<comment type="caution">
    <text evidence="8">The sequence shown here is derived from an EMBL/GenBank/DDBJ whole genome shotgun (WGS) entry which is preliminary data.</text>
</comment>
<dbReference type="InterPro" id="IPR036458">
    <property type="entry name" value="Na:dicarbo_symporter_sf"/>
</dbReference>
<keyword evidence="3" id="KW-1003">Cell membrane</keyword>